<accession>A0AC61RGA9</accession>
<comment type="caution">
    <text evidence="1">The sequence shown here is derived from an EMBL/GenBank/DDBJ whole genome shotgun (WGS) entry which is preliminary data.</text>
</comment>
<proteinExistence type="predicted"/>
<keyword evidence="1" id="KW-0675">Receptor</keyword>
<reference evidence="1" key="1">
    <citation type="submission" date="2019-04" db="EMBL/GenBank/DDBJ databases">
        <title>Microbes associate with the intestines of laboratory mice.</title>
        <authorList>
            <person name="Navarre W."/>
            <person name="Wong E."/>
            <person name="Huang K."/>
            <person name="Tropini C."/>
            <person name="Ng K."/>
            <person name="Yu B."/>
        </authorList>
    </citation>
    <scope>NUCLEOTIDE SEQUENCE</scope>
    <source>
        <strain evidence="1">NM04_E33</strain>
    </source>
</reference>
<gene>
    <name evidence="1" type="ORF">E5331_06625</name>
</gene>
<dbReference type="EMBL" id="SRYB01000007">
    <property type="protein sequence ID" value="TGY79342.1"/>
    <property type="molecule type" value="Genomic_DNA"/>
</dbReference>
<protein>
    <submittedName>
        <fullName evidence="1">TonB-dependent receptor</fullName>
    </submittedName>
</protein>
<keyword evidence="2" id="KW-1185">Reference proteome</keyword>
<evidence type="ECO:0000313" key="1">
    <source>
        <dbReference type="EMBL" id="TGY79342.1"/>
    </source>
</evidence>
<evidence type="ECO:0000313" key="2">
    <source>
        <dbReference type="Proteomes" id="UP000306319"/>
    </source>
</evidence>
<name>A0AC61RGA9_9BACT</name>
<sequence>MKPIIPLILVAAYSSVAIHAYRISGKVTDGYTNVGLPYSTIKAISKTDSVLAVAQSGAEGEFCIESDMKPDSVAVECAGYIGSILSVDSLASLKEVVIRLEPYSSVELEGITVSASTVTTKGNVQTFIITDQMRRNTINAMDLINKLPGFIVDPISESVSAGSATDIKIIVDGQEVSQSYYRSINPARIKSMEFIRNSSGRYSQYPAILNIVLKKGYEGIDINLNGRYFQFLSGVPTDNETLSANLASSYRRWNYFISGEFTRGTSTSNTGSDLDIFGKTTVTRPMSPVDDPDKDGNRRKWLGNAGVSVRLTPRQTLTAQFLYDHADNHTRESSQSIISGESGITDIDSRYETNNYVAGISYRNSVSKRFSLSADVTYNWYDIRQWQDIRKGGDYGMTSVDGDKDYMNGYAEAYFKLNKSLSLNVSYEYTHRNYNTVNNHGSAVAYMENRHRPVVDFRFSHGSFSGNVGVSYLDILARNDETSSHQQTFLPRVNLHWEPMRNLALSVEYYSSTFYPNLDRLSAQRWLVSDRVWQSGNPGLEASTMNYLETRLKLWRNFTLTYMFRHSSNDVATSFALSDTAEPSIVGSYINTRFIHQYAGLLFSKELSGEVDIDVNTNCQWYSRKTDGTVNHGRTFYFDVSANWNIFKSDYILSANLFLRDDRMPLPQGVEKTHWETCFLSCSKMFLNNRLKVNVGVNLPLHLLPHVDRTSIITPDFRYERSEDFWKGTSWKALVNIQYVFSKGRTPRKSGSMTFESEKD</sequence>
<dbReference type="Proteomes" id="UP000306319">
    <property type="component" value="Unassembled WGS sequence"/>
</dbReference>
<organism evidence="1 2">
    <name type="scientific">Lepagella muris</name>
    <dbReference type="NCBI Taxonomy" id="3032870"/>
    <lineage>
        <taxon>Bacteria</taxon>
        <taxon>Pseudomonadati</taxon>
        <taxon>Bacteroidota</taxon>
        <taxon>Bacteroidia</taxon>
        <taxon>Bacteroidales</taxon>
        <taxon>Muribaculaceae</taxon>
        <taxon>Lepagella</taxon>
    </lineage>
</organism>